<feature type="transmembrane region" description="Helical" evidence="1">
    <location>
        <begin position="68"/>
        <end position="93"/>
    </location>
</feature>
<dbReference type="PROSITE" id="PS50887">
    <property type="entry name" value="GGDEF"/>
    <property type="match status" value="1"/>
</dbReference>
<keyword evidence="1" id="KW-1133">Transmembrane helix</keyword>
<dbReference type="RefSeq" id="WP_160836252.1">
    <property type="nucleotide sequence ID" value="NZ_WMET01000001.1"/>
</dbReference>
<dbReference type="CDD" id="cd01949">
    <property type="entry name" value="GGDEF"/>
    <property type="match status" value="1"/>
</dbReference>
<dbReference type="GO" id="GO:0052621">
    <property type="term" value="F:diguanylate cyclase activity"/>
    <property type="evidence" value="ECO:0007669"/>
    <property type="project" value="TreeGrafter"/>
</dbReference>
<feature type="transmembrane region" description="Helical" evidence="1">
    <location>
        <begin position="105"/>
        <end position="124"/>
    </location>
</feature>
<reference evidence="3 4" key="1">
    <citation type="submission" date="2019-11" db="EMBL/GenBank/DDBJ databases">
        <title>Genome sequences of 17 halophilic strains isolated from different environments.</title>
        <authorList>
            <person name="Furrow R.E."/>
        </authorList>
    </citation>
    <scope>NUCLEOTIDE SEQUENCE [LARGE SCALE GENOMIC DNA]</scope>
    <source>
        <strain evidence="3 4">22511_23_Filter</strain>
    </source>
</reference>
<dbReference type="InterPro" id="IPR050469">
    <property type="entry name" value="Diguanylate_Cyclase"/>
</dbReference>
<dbReference type="AlphaFoldDB" id="A0A845E2M6"/>
<feature type="transmembrane region" description="Helical" evidence="1">
    <location>
        <begin position="206"/>
        <end position="225"/>
    </location>
</feature>
<sequence>MSKQKIIGVWLVWALIWPLSLVLIYNLETPAVTGSRMNLMVFTLLTVIVALFPLRIGNHPVFFTQGVAFAVFLQYGLFVEMAISQMAVAVLLMKVRLSRHTMYRLPINLLMFLAISVISALLYEGMGGGHGPAAVDEFSDLFPITAYAVSQILLNQIFLSAISKWLYRRPFQWFDQGLLWDVMTAGLVLPIGFVLFVVFLQFGISGIFFVGIPFVFISGMMMMYHNSSQVNDYLKKASRIGHELTGNLGVTDVLDLFVDHITELLPVDHLYVFDVKESGQLNLIRFFDQSGGLDLPSILLEKGQSVSGHTLLTGKGAYYKKRTEWRTLESPYTPQASESVLSVPVVRNNDTVGVITVYSNQKRAFLQFQLLILTILANYLGVAIENARNYEKTKEESERCALTGLYNYRYFDDYMKQSFLRRGGDEQEPVSLILLDIDHFKKVNDTYGHESGNEILIELSSRLRGAAEEGMTLARYGGEEFVFLLPGFDEAAALAFAHHVQAVIRETPFTAYEHILKSGGPVSIPVTASIGAATYPDSCEEPFDLIRQADRAMYVGAKQRGRNRVAGYKDLIQPVQ</sequence>
<evidence type="ECO:0000259" key="2">
    <source>
        <dbReference type="PROSITE" id="PS50887"/>
    </source>
</evidence>
<feature type="transmembrane region" description="Helical" evidence="1">
    <location>
        <begin position="6"/>
        <end position="27"/>
    </location>
</feature>
<dbReference type="InterPro" id="IPR000160">
    <property type="entry name" value="GGDEF_dom"/>
</dbReference>
<evidence type="ECO:0000256" key="1">
    <source>
        <dbReference type="SAM" id="Phobius"/>
    </source>
</evidence>
<dbReference type="GO" id="GO:0005886">
    <property type="term" value="C:plasma membrane"/>
    <property type="evidence" value="ECO:0007669"/>
    <property type="project" value="TreeGrafter"/>
</dbReference>
<organism evidence="3 4">
    <name type="scientific">Halobacillus litoralis</name>
    <dbReference type="NCBI Taxonomy" id="45668"/>
    <lineage>
        <taxon>Bacteria</taxon>
        <taxon>Bacillati</taxon>
        <taxon>Bacillota</taxon>
        <taxon>Bacilli</taxon>
        <taxon>Bacillales</taxon>
        <taxon>Bacillaceae</taxon>
        <taxon>Halobacillus</taxon>
    </lineage>
</organism>
<proteinExistence type="predicted"/>
<dbReference type="Pfam" id="PF13185">
    <property type="entry name" value="GAF_2"/>
    <property type="match status" value="1"/>
</dbReference>
<dbReference type="GO" id="GO:1902201">
    <property type="term" value="P:negative regulation of bacterial-type flagellum-dependent cell motility"/>
    <property type="evidence" value="ECO:0007669"/>
    <property type="project" value="TreeGrafter"/>
</dbReference>
<feature type="domain" description="GGDEF" evidence="2">
    <location>
        <begin position="428"/>
        <end position="570"/>
    </location>
</feature>
<comment type="caution">
    <text evidence="3">The sequence shown here is derived from an EMBL/GenBank/DDBJ whole genome shotgun (WGS) entry which is preliminary data.</text>
</comment>
<dbReference type="InterPro" id="IPR003018">
    <property type="entry name" value="GAF"/>
</dbReference>
<dbReference type="InterPro" id="IPR029016">
    <property type="entry name" value="GAF-like_dom_sf"/>
</dbReference>
<protein>
    <submittedName>
        <fullName evidence="3">Diguanylate cyclase</fullName>
    </submittedName>
</protein>
<dbReference type="Pfam" id="PF00990">
    <property type="entry name" value="GGDEF"/>
    <property type="match status" value="1"/>
</dbReference>
<dbReference type="NCBIfam" id="TIGR00254">
    <property type="entry name" value="GGDEF"/>
    <property type="match status" value="1"/>
</dbReference>
<dbReference type="Proteomes" id="UP000460949">
    <property type="component" value="Unassembled WGS sequence"/>
</dbReference>
<gene>
    <name evidence="3" type="ORF">GLW04_08500</name>
</gene>
<keyword evidence="1" id="KW-0472">Membrane</keyword>
<dbReference type="SMART" id="SM00267">
    <property type="entry name" value="GGDEF"/>
    <property type="match status" value="1"/>
</dbReference>
<feature type="transmembrane region" description="Helical" evidence="1">
    <location>
        <begin position="178"/>
        <end position="200"/>
    </location>
</feature>
<dbReference type="SUPFAM" id="SSF55073">
    <property type="entry name" value="Nucleotide cyclase"/>
    <property type="match status" value="1"/>
</dbReference>
<accession>A0A845E2M6</accession>
<keyword evidence="1" id="KW-0812">Transmembrane</keyword>
<dbReference type="PANTHER" id="PTHR45138">
    <property type="entry name" value="REGULATORY COMPONENTS OF SENSORY TRANSDUCTION SYSTEM"/>
    <property type="match status" value="1"/>
</dbReference>
<feature type="transmembrane region" description="Helical" evidence="1">
    <location>
        <begin position="39"/>
        <end position="56"/>
    </location>
</feature>
<dbReference type="FunFam" id="3.30.70.270:FF:000001">
    <property type="entry name" value="Diguanylate cyclase domain protein"/>
    <property type="match status" value="1"/>
</dbReference>
<dbReference type="InterPro" id="IPR043128">
    <property type="entry name" value="Rev_trsase/Diguanyl_cyclase"/>
</dbReference>
<dbReference type="SMART" id="SM00065">
    <property type="entry name" value="GAF"/>
    <property type="match status" value="1"/>
</dbReference>
<dbReference type="InterPro" id="IPR029787">
    <property type="entry name" value="Nucleotide_cyclase"/>
</dbReference>
<dbReference type="Gene3D" id="3.30.70.270">
    <property type="match status" value="1"/>
</dbReference>
<name>A0A845E2M6_9BACI</name>
<evidence type="ECO:0000313" key="4">
    <source>
        <dbReference type="Proteomes" id="UP000460949"/>
    </source>
</evidence>
<dbReference type="Gene3D" id="3.30.450.40">
    <property type="match status" value="1"/>
</dbReference>
<dbReference type="SUPFAM" id="SSF55781">
    <property type="entry name" value="GAF domain-like"/>
    <property type="match status" value="1"/>
</dbReference>
<dbReference type="EMBL" id="WMET01000001">
    <property type="protein sequence ID" value="MYL19924.1"/>
    <property type="molecule type" value="Genomic_DNA"/>
</dbReference>
<dbReference type="GO" id="GO:0043709">
    <property type="term" value="P:cell adhesion involved in single-species biofilm formation"/>
    <property type="evidence" value="ECO:0007669"/>
    <property type="project" value="TreeGrafter"/>
</dbReference>
<evidence type="ECO:0000313" key="3">
    <source>
        <dbReference type="EMBL" id="MYL19924.1"/>
    </source>
</evidence>
<dbReference type="PANTHER" id="PTHR45138:SF9">
    <property type="entry name" value="DIGUANYLATE CYCLASE DGCM-RELATED"/>
    <property type="match status" value="1"/>
</dbReference>